<dbReference type="Proteomes" id="UP000309215">
    <property type="component" value="Unassembled WGS sequence"/>
</dbReference>
<evidence type="ECO:0000313" key="3">
    <source>
        <dbReference type="Proteomes" id="UP000309215"/>
    </source>
</evidence>
<keyword evidence="3" id="KW-1185">Reference proteome</keyword>
<dbReference type="RefSeq" id="WP_136933930.1">
    <property type="nucleotide sequence ID" value="NZ_SSMQ01000056.1"/>
</dbReference>
<evidence type="ECO:0000313" key="2">
    <source>
        <dbReference type="EMBL" id="TKC99447.1"/>
    </source>
</evidence>
<organism evidence="2 3">
    <name type="scientific">Polyangium fumosum</name>
    <dbReference type="NCBI Taxonomy" id="889272"/>
    <lineage>
        <taxon>Bacteria</taxon>
        <taxon>Pseudomonadati</taxon>
        <taxon>Myxococcota</taxon>
        <taxon>Polyangia</taxon>
        <taxon>Polyangiales</taxon>
        <taxon>Polyangiaceae</taxon>
        <taxon>Polyangium</taxon>
    </lineage>
</organism>
<name>A0A4U1IYY3_9BACT</name>
<sequence>MSRFAGLCMLLALAPLACVASPGAEDEMEDALDETVSSSASAITTGTEELFESNITTGALTATQIRTKYSSKPATFGNFVLGMRQRSCGTSGCGAWQGATIPVYEQSNVLGDAYDFSVPMAVNGLAQLKYGTGTNAKNPVVYGTAYVTPAWYNGQCWVTFNGMFKTASGKTTATISHDYQCIANGKIADNRILPKLPHAAVNATRFIARSDISETTPLSDGSYEERQYAIYARLDPAETTTLVVGDDGSLRASW</sequence>
<keyword evidence="1" id="KW-0732">Signal</keyword>
<accession>A0A4U1IYY3</accession>
<dbReference type="EMBL" id="SSMQ01000056">
    <property type="protein sequence ID" value="TKC99447.1"/>
    <property type="molecule type" value="Genomic_DNA"/>
</dbReference>
<dbReference type="AlphaFoldDB" id="A0A4U1IYY3"/>
<protein>
    <submittedName>
        <fullName evidence="2">Uncharacterized protein</fullName>
    </submittedName>
</protein>
<comment type="caution">
    <text evidence="2">The sequence shown here is derived from an EMBL/GenBank/DDBJ whole genome shotgun (WGS) entry which is preliminary data.</text>
</comment>
<feature type="chain" id="PRO_5020916497" evidence="1">
    <location>
        <begin position="21"/>
        <end position="254"/>
    </location>
</feature>
<reference evidence="2 3" key="1">
    <citation type="submission" date="2019-04" db="EMBL/GenBank/DDBJ databases">
        <authorList>
            <person name="Li Y."/>
            <person name="Wang J."/>
        </authorList>
    </citation>
    <scope>NUCLEOTIDE SEQUENCE [LARGE SCALE GENOMIC DNA]</scope>
    <source>
        <strain evidence="2 3">DSM 14668</strain>
    </source>
</reference>
<proteinExistence type="predicted"/>
<evidence type="ECO:0000256" key="1">
    <source>
        <dbReference type="SAM" id="SignalP"/>
    </source>
</evidence>
<gene>
    <name evidence="2" type="ORF">E8A74_37600</name>
</gene>
<feature type="signal peptide" evidence="1">
    <location>
        <begin position="1"/>
        <end position="20"/>
    </location>
</feature>